<feature type="region of interest" description="Disordered" evidence="2">
    <location>
        <begin position="1"/>
        <end position="21"/>
    </location>
</feature>
<reference evidence="5" key="1">
    <citation type="submission" date="2025-08" db="UniProtKB">
        <authorList>
            <consortium name="RefSeq"/>
        </authorList>
    </citation>
    <scope>IDENTIFICATION</scope>
    <source>
        <tissue evidence="5">Liver</tissue>
    </source>
</reference>
<dbReference type="OrthoDB" id="9422978at2759"/>
<dbReference type="RefSeq" id="XP_007441250.1">
    <property type="nucleotide sequence ID" value="XM_007441188.1"/>
</dbReference>
<dbReference type="KEGG" id="pbi:103050504"/>
<dbReference type="Gene3D" id="1.10.287.1490">
    <property type="match status" value="1"/>
</dbReference>
<evidence type="ECO:0000313" key="5">
    <source>
        <dbReference type="RefSeq" id="XP_007441250.1"/>
    </source>
</evidence>
<protein>
    <submittedName>
        <fullName evidence="5">Transmembrane and coiled-coil domain-containing protein 5B-like</fullName>
    </submittedName>
</protein>
<accession>A0A9F2RA89</accession>
<keyword evidence="3" id="KW-0472">Membrane</keyword>
<organism evidence="4 5">
    <name type="scientific">Python bivittatus</name>
    <name type="common">Burmese python</name>
    <name type="synonym">Python molurus bivittatus</name>
    <dbReference type="NCBI Taxonomy" id="176946"/>
    <lineage>
        <taxon>Eukaryota</taxon>
        <taxon>Metazoa</taxon>
        <taxon>Chordata</taxon>
        <taxon>Craniata</taxon>
        <taxon>Vertebrata</taxon>
        <taxon>Euteleostomi</taxon>
        <taxon>Lepidosauria</taxon>
        <taxon>Squamata</taxon>
        <taxon>Bifurcata</taxon>
        <taxon>Unidentata</taxon>
        <taxon>Episquamata</taxon>
        <taxon>Toxicofera</taxon>
        <taxon>Serpentes</taxon>
        <taxon>Henophidia</taxon>
        <taxon>Pythonidae</taxon>
        <taxon>Python</taxon>
    </lineage>
</organism>
<evidence type="ECO:0000256" key="1">
    <source>
        <dbReference type="SAM" id="Coils"/>
    </source>
</evidence>
<feature type="coiled-coil region" evidence="1">
    <location>
        <begin position="198"/>
        <end position="225"/>
    </location>
</feature>
<proteinExistence type="predicted"/>
<feature type="transmembrane region" description="Helical" evidence="3">
    <location>
        <begin position="267"/>
        <end position="293"/>
    </location>
</feature>
<evidence type="ECO:0000256" key="3">
    <source>
        <dbReference type="SAM" id="Phobius"/>
    </source>
</evidence>
<dbReference type="OMA" id="YHVERSH"/>
<keyword evidence="1" id="KW-0175">Coiled coil</keyword>
<dbReference type="Proteomes" id="UP000695026">
    <property type="component" value="Unplaced"/>
</dbReference>
<evidence type="ECO:0000256" key="2">
    <source>
        <dbReference type="SAM" id="MobiDB-lite"/>
    </source>
</evidence>
<feature type="coiled-coil region" evidence="1">
    <location>
        <begin position="44"/>
        <end position="134"/>
    </location>
</feature>
<keyword evidence="3" id="KW-0812">Transmembrane</keyword>
<sequence>MSQRNARTRIDGSLHPPSTMPKISTLEEKIVKQAVALEDHSGPNESLRLQIDELRETVACLDSENQDLLKENKGLKDQHRSLQEVADQFKIRMEHLQKIVEDVRERIDSANMMVRQVELQNKTLVKAHEELNKEMHEVTIQVAVFKDYKAVQEKDLEEMRTLSSEVKKYLRGLEDQLAETEHGYHVERSHSGELKEKVTTLLKLREKQRKDIKDLQKELETRVQQATFSRLDQENRVQMGSLMHEVVEAQLVGVARNRSKKRKILRWVWMAAKILMMLVFGCYVLLGLVFAYARFVNPEFISETFLAFVSEENIERIAYSFSQYLNWRNDGLLPF</sequence>
<name>A0A9F2RA89_PYTBI</name>
<keyword evidence="3" id="KW-1133">Transmembrane helix</keyword>
<gene>
    <name evidence="5" type="primary">LOC103050504</name>
</gene>
<evidence type="ECO:0000313" key="4">
    <source>
        <dbReference type="Proteomes" id="UP000695026"/>
    </source>
</evidence>
<dbReference type="AlphaFoldDB" id="A0A9F2RA89"/>
<keyword evidence="4" id="KW-1185">Reference proteome</keyword>
<dbReference type="GeneID" id="103050504"/>